<sequence>MQITKLDHVNIRTTQLDVMVKWYCDVLGMTSGPRPNFPFPGAWIYAGENAVVHLIGVENDAGAGSESLLKLEHFALSATGLIAFEEKLKSHGVEYRRGELAEFNIVQINIYDPDGNHIHVDFRTDEDV</sequence>
<keyword evidence="3" id="KW-1185">Reference proteome</keyword>
<dbReference type="STRING" id="1514904.SU32_05410"/>
<proteinExistence type="predicted"/>
<dbReference type="PROSITE" id="PS51819">
    <property type="entry name" value="VOC"/>
    <property type="match status" value="1"/>
</dbReference>
<feature type="domain" description="VOC" evidence="1">
    <location>
        <begin position="5"/>
        <end position="123"/>
    </location>
</feature>
<dbReference type="Proteomes" id="UP000038011">
    <property type="component" value="Unassembled WGS sequence"/>
</dbReference>
<dbReference type="PANTHER" id="PTHR46142">
    <property type="match status" value="1"/>
</dbReference>
<evidence type="ECO:0000313" key="3">
    <source>
        <dbReference type="Proteomes" id="UP000038011"/>
    </source>
</evidence>
<protein>
    <submittedName>
        <fullName evidence="2">Glyoxalase</fullName>
    </submittedName>
</protein>
<evidence type="ECO:0000259" key="1">
    <source>
        <dbReference type="PROSITE" id="PS51819"/>
    </source>
</evidence>
<dbReference type="OrthoDB" id="5243302at2"/>
<evidence type="ECO:0000313" key="2">
    <source>
        <dbReference type="EMBL" id="KPB01814.1"/>
    </source>
</evidence>
<reference evidence="2 3" key="1">
    <citation type="submission" date="2015-01" db="EMBL/GenBank/DDBJ databases">
        <title>Ahrensia donghaiensis sp. nov., a novel dimethylsulphoniopropionate-cleavage bacterium isolated from seawater and emended descriptions of the genus Ahrensia and Ahrensia kielensis.</title>
        <authorList>
            <person name="Liu J."/>
        </authorList>
    </citation>
    <scope>NUCLEOTIDE SEQUENCE [LARGE SCALE GENOMIC DNA]</scope>
    <source>
        <strain evidence="2 3">LZD062</strain>
    </source>
</reference>
<dbReference type="InterPro" id="IPR037523">
    <property type="entry name" value="VOC_core"/>
</dbReference>
<dbReference type="PATRIC" id="fig|1514904.3.peg.3108"/>
<name>A0A0N0VLR0_9HYPH</name>
<accession>A0A0N0VLR0</accession>
<dbReference type="EMBL" id="JXMU01000007">
    <property type="protein sequence ID" value="KPB01814.1"/>
    <property type="molecule type" value="Genomic_DNA"/>
</dbReference>
<dbReference type="InterPro" id="IPR029068">
    <property type="entry name" value="Glyas_Bleomycin-R_OHBP_Dase"/>
</dbReference>
<comment type="caution">
    <text evidence="2">The sequence shown here is derived from an EMBL/GenBank/DDBJ whole genome shotgun (WGS) entry which is preliminary data.</text>
</comment>
<dbReference type="RefSeq" id="WP_053998334.1">
    <property type="nucleotide sequence ID" value="NZ_JXMU01000007.1"/>
</dbReference>
<dbReference type="SUPFAM" id="SSF54593">
    <property type="entry name" value="Glyoxalase/Bleomycin resistance protein/Dihydroxybiphenyl dioxygenase"/>
    <property type="match status" value="1"/>
</dbReference>
<dbReference type="Gene3D" id="3.10.180.10">
    <property type="entry name" value="2,3-Dihydroxybiphenyl 1,2-Dioxygenase, domain 1"/>
    <property type="match status" value="1"/>
</dbReference>
<dbReference type="InterPro" id="IPR004360">
    <property type="entry name" value="Glyas_Fos-R_dOase_dom"/>
</dbReference>
<dbReference type="AlphaFoldDB" id="A0A0N0VLR0"/>
<organism evidence="2 3">
    <name type="scientific">Ahrensia marina</name>
    <dbReference type="NCBI Taxonomy" id="1514904"/>
    <lineage>
        <taxon>Bacteria</taxon>
        <taxon>Pseudomonadati</taxon>
        <taxon>Pseudomonadota</taxon>
        <taxon>Alphaproteobacteria</taxon>
        <taxon>Hyphomicrobiales</taxon>
        <taxon>Ahrensiaceae</taxon>
        <taxon>Ahrensia</taxon>
    </lineage>
</organism>
<dbReference type="PANTHER" id="PTHR46142:SF3">
    <property type="entry name" value="F18B13.24 PROTEIN"/>
    <property type="match status" value="1"/>
</dbReference>
<dbReference type="Pfam" id="PF00903">
    <property type="entry name" value="Glyoxalase"/>
    <property type="match status" value="1"/>
</dbReference>
<gene>
    <name evidence="2" type="ORF">SU32_05410</name>
</gene>